<dbReference type="Pfam" id="PF00571">
    <property type="entry name" value="CBS"/>
    <property type="match status" value="2"/>
</dbReference>
<dbReference type="SMART" id="SM00116">
    <property type="entry name" value="CBS"/>
    <property type="match status" value="2"/>
</dbReference>
<evidence type="ECO:0000259" key="3">
    <source>
        <dbReference type="PROSITE" id="PS51371"/>
    </source>
</evidence>
<dbReference type="InterPro" id="IPR007055">
    <property type="entry name" value="BON_dom"/>
</dbReference>
<protein>
    <recommendedName>
        <fullName evidence="5">CBS domain-containing protein</fullName>
    </recommendedName>
</protein>
<dbReference type="PROSITE" id="PS51371">
    <property type="entry name" value="CBS"/>
    <property type="match status" value="2"/>
</dbReference>
<dbReference type="InterPro" id="IPR000644">
    <property type="entry name" value="CBS_dom"/>
</dbReference>
<dbReference type="InterPro" id="IPR051257">
    <property type="entry name" value="Diverse_CBS-Domain"/>
</dbReference>
<dbReference type="InterPro" id="IPR017080">
    <property type="entry name" value="UCP036990_CBS_BON"/>
</dbReference>
<evidence type="ECO:0000259" key="2">
    <source>
        <dbReference type="PROSITE" id="PS50914"/>
    </source>
</evidence>
<evidence type="ECO:0000256" key="1">
    <source>
        <dbReference type="ARBA" id="ARBA00023122"/>
    </source>
</evidence>
<organism evidence="4">
    <name type="scientific">marine sediment metagenome</name>
    <dbReference type="NCBI Taxonomy" id="412755"/>
    <lineage>
        <taxon>unclassified sequences</taxon>
        <taxon>metagenomes</taxon>
        <taxon>ecological metagenomes</taxon>
    </lineage>
</organism>
<dbReference type="AlphaFoldDB" id="A0A0F9RBS7"/>
<accession>A0A0F9RBS7</accession>
<dbReference type="SUPFAM" id="SSF54631">
    <property type="entry name" value="CBS-domain pair"/>
    <property type="match status" value="1"/>
</dbReference>
<dbReference type="PIRSF" id="PIRSF036990">
    <property type="entry name" value="UCP036990_CBS_BON"/>
    <property type="match status" value="1"/>
</dbReference>
<dbReference type="PROSITE" id="PS50914">
    <property type="entry name" value="BON"/>
    <property type="match status" value="1"/>
</dbReference>
<evidence type="ECO:0000313" key="4">
    <source>
        <dbReference type="EMBL" id="KKN52339.1"/>
    </source>
</evidence>
<dbReference type="Pfam" id="PF04972">
    <property type="entry name" value="BON"/>
    <property type="match status" value="1"/>
</dbReference>
<feature type="domain" description="BON" evidence="2">
    <location>
        <begin position="155"/>
        <end position="223"/>
    </location>
</feature>
<dbReference type="EMBL" id="LAZR01001023">
    <property type="protein sequence ID" value="KKN52339.1"/>
    <property type="molecule type" value="Genomic_DNA"/>
</dbReference>
<dbReference type="Gene3D" id="3.10.580.10">
    <property type="entry name" value="CBS-domain"/>
    <property type="match status" value="1"/>
</dbReference>
<comment type="caution">
    <text evidence="4">The sequence shown here is derived from an EMBL/GenBank/DDBJ whole genome shotgun (WGS) entry which is preliminary data.</text>
</comment>
<gene>
    <name evidence="4" type="ORF">LCGC14_0613510</name>
</gene>
<feature type="domain" description="CBS" evidence="3">
    <location>
        <begin position="7"/>
        <end position="63"/>
    </location>
</feature>
<evidence type="ECO:0008006" key="5">
    <source>
        <dbReference type="Google" id="ProtNLM"/>
    </source>
</evidence>
<name>A0A0F9RBS7_9ZZZZ</name>
<reference evidence="4" key="1">
    <citation type="journal article" date="2015" name="Nature">
        <title>Complex archaea that bridge the gap between prokaryotes and eukaryotes.</title>
        <authorList>
            <person name="Spang A."/>
            <person name="Saw J.H."/>
            <person name="Jorgensen S.L."/>
            <person name="Zaremba-Niedzwiedzka K."/>
            <person name="Martijn J."/>
            <person name="Lind A.E."/>
            <person name="van Eijk R."/>
            <person name="Schleper C."/>
            <person name="Guy L."/>
            <person name="Ettema T.J."/>
        </authorList>
    </citation>
    <scope>NUCLEOTIDE SEQUENCE</scope>
</reference>
<proteinExistence type="predicted"/>
<dbReference type="InterPro" id="IPR046342">
    <property type="entry name" value="CBS_dom_sf"/>
</dbReference>
<feature type="domain" description="CBS" evidence="3">
    <location>
        <begin position="94"/>
        <end position="150"/>
    </location>
</feature>
<dbReference type="CDD" id="cd02205">
    <property type="entry name" value="CBS_pair_SF"/>
    <property type="match status" value="1"/>
</dbReference>
<keyword evidence="1" id="KW-0129">CBS domain</keyword>
<dbReference type="PANTHER" id="PTHR43080:SF26">
    <property type="entry name" value="REGULATORY PROTEIN"/>
    <property type="match status" value="1"/>
</dbReference>
<dbReference type="CDD" id="cd04586">
    <property type="entry name" value="CBS_pair_BON_assoc"/>
    <property type="match status" value="1"/>
</dbReference>
<sequence length="229" mass="24997">MRAADVMTSNVITVQQDTEVREIARVLLKHRISAVPVVDAGQRVLGIVSEGDLMQRAENDTDKRPSWWLEAVLSLQDRAEEYIKTHGRKAADVMTRHVVAVAEDTPLREIAKLLEKHHIKRVPVMREGRLIGIVSRANLLHGLAAKGADGPSSSTDQLIREQLLHALSDEAGLNTALINVIVVDGTVQIWGIVDSANEKTAAQVAAENIAGVKSIENHLGQVPAWAWAD</sequence>
<dbReference type="PANTHER" id="PTHR43080">
    <property type="entry name" value="CBS DOMAIN-CONTAINING PROTEIN CBSX3, MITOCHONDRIAL"/>
    <property type="match status" value="1"/>
</dbReference>
<dbReference type="Gene3D" id="3.30.1340.30">
    <property type="match status" value="1"/>
</dbReference>